<evidence type="ECO:0000256" key="4">
    <source>
        <dbReference type="ARBA" id="ARBA00022692"/>
    </source>
</evidence>
<keyword evidence="4 7" id="KW-0812">Transmembrane</keyword>
<keyword evidence="10" id="KW-1185">Reference proteome</keyword>
<dbReference type="RefSeq" id="WP_113033065.1">
    <property type="nucleotide sequence ID" value="NZ_QMFB01000013.1"/>
</dbReference>
<evidence type="ECO:0000256" key="7">
    <source>
        <dbReference type="RuleBase" id="RU363032"/>
    </source>
</evidence>
<keyword evidence="6 7" id="KW-0472">Membrane</keyword>
<dbReference type="InterPro" id="IPR000515">
    <property type="entry name" value="MetI-like"/>
</dbReference>
<sequence>MVFNKSERLFQAVNNIVFFLIGLTMIAPLIHLLAVSFSSPLYVNSKQVLFWPKGFNTNVYETIFGLQTIWRAMGVSVWITLAGTALTLLLGSSLSYSLSRKSMKGRAFVLKAIVVTFVFTAPLIPTYLLVGSLGLKNTLWALIVPNALSAFYVLIIKTFFEGISQELFESAKIDGCSEFKIYYRIVLPLSKPVLATIALFHAVYQWNSYFGALMYIRDRGLFPLQIILRNMVVDDQAQRVIQNASAEAIRSTTPEMMKAGIIMFATLPILIVYPFLQRFFVKGAMLGAVKE</sequence>
<keyword evidence="5 7" id="KW-1133">Transmembrane helix</keyword>
<dbReference type="Proteomes" id="UP000250369">
    <property type="component" value="Unassembled WGS sequence"/>
</dbReference>
<evidence type="ECO:0000256" key="6">
    <source>
        <dbReference type="ARBA" id="ARBA00023136"/>
    </source>
</evidence>
<feature type="transmembrane region" description="Helical" evidence="7">
    <location>
        <begin position="181"/>
        <end position="204"/>
    </location>
</feature>
<keyword evidence="3" id="KW-1003">Cell membrane</keyword>
<keyword evidence="2 7" id="KW-0813">Transport</keyword>
<protein>
    <submittedName>
        <fullName evidence="9">Carbohydrate ABC transporter permease</fullName>
    </submittedName>
</protein>
<gene>
    <name evidence="9" type="ORF">DQG23_22185</name>
</gene>
<feature type="transmembrane region" description="Helical" evidence="7">
    <location>
        <begin position="140"/>
        <end position="160"/>
    </location>
</feature>
<feature type="transmembrane region" description="Helical" evidence="7">
    <location>
        <begin position="75"/>
        <end position="96"/>
    </location>
</feature>
<evidence type="ECO:0000256" key="1">
    <source>
        <dbReference type="ARBA" id="ARBA00004651"/>
    </source>
</evidence>
<comment type="caution">
    <text evidence="9">The sequence shown here is derived from an EMBL/GenBank/DDBJ whole genome shotgun (WGS) entry which is preliminary data.</text>
</comment>
<evidence type="ECO:0000259" key="8">
    <source>
        <dbReference type="PROSITE" id="PS50928"/>
    </source>
</evidence>
<organism evidence="9 10">
    <name type="scientific">Paenibacillus contaminans</name>
    <dbReference type="NCBI Taxonomy" id="450362"/>
    <lineage>
        <taxon>Bacteria</taxon>
        <taxon>Bacillati</taxon>
        <taxon>Bacillota</taxon>
        <taxon>Bacilli</taxon>
        <taxon>Bacillales</taxon>
        <taxon>Paenibacillaceae</taxon>
        <taxon>Paenibacillus</taxon>
    </lineage>
</organism>
<dbReference type="InterPro" id="IPR035906">
    <property type="entry name" value="MetI-like_sf"/>
</dbReference>
<dbReference type="PANTHER" id="PTHR43744:SF9">
    <property type="entry name" value="POLYGALACTURONAN_RHAMNOGALACTURONAN TRANSPORT SYSTEM PERMEASE PROTEIN YTCP"/>
    <property type="match status" value="1"/>
</dbReference>
<dbReference type="OrthoDB" id="2665012at2"/>
<feature type="transmembrane region" description="Helical" evidence="7">
    <location>
        <begin position="12"/>
        <end position="34"/>
    </location>
</feature>
<dbReference type="EMBL" id="QMFB01000013">
    <property type="protein sequence ID" value="RAV19247.1"/>
    <property type="molecule type" value="Genomic_DNA"/>
</dbReference>
<dbReference type="CDD" id="cd06261">
    <property type="entry name" value="TM_PBP2"/>
    <property type="match status" value="1"/>
</dbReference>
<proteinExistence type="inferred from homology"/>
<dbReference type="PANTHER" id="PTHR43744">
    <property type="entry name" value="ABC TRANSPORTER PERMEASE PROTEIN MG189-RELATED-RELATED"/>
    <property type="match status" value="1"/>
</dbReference>
<evidence type="ECO:0000313" key="10">
    <source>
        <dbReference type="Proteomes" id="UP000250369"/>
    </source>
</evidence>
<comment type="similarity">
    <text evidence="7">Belongs to the binding-protein-dependent transport system permease family.</text>
</comment>
<feature type="transmembrane region" description="Helical" evidence="7">
    <location>
        <begin position="259"/>
        <end position="276"/>
    </location>
</feature>
<dbReference type="Gene3D" id="1.10.3720.10">
    <property type="entry name" value="MetI-like"/>
    <property type="match status" value="1"/>
</dbReference>
<dbReference type="Pfam" id="PF00528">
    <property type="entry name" value="BPD_transp_1"/>
    <property type="match status" value="1"/>
</dbReference>
<comment type="subcellular location">
    <subcellularLocation>
        <location evidence="1 7">Cell membrane</location>
        <topology evidence="1 7">Multi-pass membrane protein</topology>
    </subcellularLocation>
</comment>
<accession>A0A329MMW6</accession>
<dbReference type="AlphaFoldDB" id="A0A329MMW6"/>
<reference evidence="9 10" key="1">
    <citation type="journal article" date="2009" name="Int. J. Syst. Evol. Microbiol.">
        <title>Paenibacillus contaminans sp. nov., isolated from a contaminated laboratory plate.</title>
        <authorList>
            <person name="Chou J.H."/>
            <person name="Lee J.H."/>
            <person name="Lin M.C."/>
            <person name="Chang P.S."/>
            <person name="Arun A.B."/>
            <person name="Young C.C."/>
            <person name="Chen W.M."/>
        </authorList>
    </citation>
    <scope>NUCLEOTIDE SEQUENCE [LARGE SCALE GENOMIC DNA]</scope>
    <source>
        <strain evidence="9 10">CKOBP-6</strain>
    </source>
</reference>
<evidence type="ECO:0000313" key="9">
    <source>
        <dbReference type="EMBL" id="RAV19247.1"/>
    </source>
</evidence>
<evidence type="ECO:0000256" key="2">
    <source>
        <dbReference type="ARBA" id="ARBA00022448"/>
    </source>
</evidence>
<feature type="domain" description="ABC transmembrane type-1" evidence="8">
    <location>
        <begin position="73"/>
        <end position="274"/>
    </location>
</feature>
<dbReference type="GO" id="GO:0005886">
    <property type="term" value="C:plasma membrane"/>
    <property type="evidence" value="ECO:0007669"/>
    <property type="project" value="UniProtKB-SubCell"/>
</dbReference>
<evidence type="ECO:0000256" key="5">
    <source>
        <dbReference type="ARBA" id="ARBA00022989"/>
    </source>
</evidence>
<dbReference type="PROSITE" id="PS50928">
    <property type="entry name" value="ABC_TM1"/>
    <property type="match status" value="1"/>
</dbReference>
<feature type="transmembrane region" description="Helical" evidence="7">
    <location>
        <begin position="108"/>
        <end position="128"/>
    </location>
</feature>
<evidence type="ECO:0000256" key="3">
    <source>
        <dbReference type="ARBA" id="ARBA00022475"/>
    </source>
</evidence>
<dbReference type="SUPFAM" id="SSF161098">
    <property type="entry name" value="MetI-like"/>
    <property type="match status" value="1"/>
</dbReference>
<name>A0A329MMW6_9BACL</name>
<dbReference type="GO" id="GO:0055085">
    <property type="term" value="P:transmembrane transport"/>
    <property type="evidence" value="ECO:0007669"/>
    <property type="project" value="InterPro"/>
</dbReference>